<feature type="transmembrane region" description="Helical" evidence="2">
    <location>
        <begin position="346"/>
        <end position="365"/>
    </location>
</feature>
<dbReference type="GO" id="GO:0005886">
    <property type="term" value="C:plasma membrane"/>
    <property type="evidence" value="ECO:0007669"/>
    <property type="project" value="UniProtKB-SubCell"/>
</dbReference>
<evidence type="ECO:0000259" key="3">
    <source>
        <dbReference type="Pfam" id="PF06808"/>
    </source>
</evidence>
<feature type="transmembrane region" description="Helical" evidence="2">
    <location>
        <begin position="132"/>
        <end position="150"/>
    </location>
</feature>
<organism evidence="4 5">
    <name type="scientific">Caenispirillum salinarum AK4</name>
    <dbReference type="NCBI Taxonomy" id="1238182"/>
    <lineage>
        <taxon>Bacteria</taxon>
        <taxon>Pseudomonadati</taxon>
        <taxon>Pseudomonadota</taxon>
        <taxon>Alphaproteobacteria</taxon>
        <taxon>Rhodospirillales</taxon>
        <taxon>Novispirillaceae</taxon>
        <taxon>Caenispirillum</taxon>
    </lineage>
</organism>
<reference evidence="4 5" key="1">
    <citation type="journal article" date="2013" name="Genome Announc.">
        <title>Draft Genome Sequence of an Alphaproteobacterium, Caenispirillum salinarum AK4(T), Isolated from a Solar Saltern.</title>
        <authorList>
            <person name="Khatri I."/>
            <person name="Singh A."/>
            <person name="Korpole S."/>
            <person name="Pinnaka A.K."/>
            <person name="Subramanian S."/>
        </authorList>
    </citation>
    <scope>NUCLEOTIDE SEQUENCE [LARGE SCALE GENOMIC DNA]</scope>
    <source>
        <strain evidence="4 5">AK4</strain>
    </source>
</reference>
<keyword evidence="1" id="KW-0997">Cell inner membrane</keyword>
<dbReference type="Proteomes" id="UP000009881">
    <property type="component" value="Unassembled WGS sequence"/>
</dbReference>
<dbReference type="PANTHER" id="PTHR43849:SF2">
    <property type="entry name" value="BLL3936 PROTEIN"/>
    <property type="match status" value="1"/>
</dbReference>
<keyword evidence="2" id="KW-0472">Membrane</keyword>
<dbReference type="PATRIC" id="fig|1238182.3.peg.4544"/>
<feature type="transmembrane region" description="Helical" evidence="2">
    <location>
        <begin position="301"/>
        <end position="325"/>
    </location>
</feature>
<accession>K9GMM7</accession>
<feature type="transmembrane region" description="Helical" evidence="2">
    <location>
        <begin position="50"/>
        <end position="67"/>
    </location>
</feature>
<dbReference type="InterPro" id="IPR011853">
    <property type="entry name" value="TRAP_DctM-Dct_fused"/>
</dbReference>
<feature type="transmembrane region" description="Helical" evidence="2">
    <location>
        <begin position="613"/>
        <end position="632"/>
    </location>
</feature>
<feature type="transmembrane region" description="Helical" evidence="2">
    <location>
        <begin position="445"/>
        <end position="464"/>
    </location>
</feature>
<dbReference type="PANTHER" id="PTHR43849">
    <property type="entry name" value="BLL3936 PROTEIN"/>
    <property type="match status" value="1"/>
</dbReference>
<keyword evidence="5" id="KW-1185">Reference proteome</keyword>
<keyword evidence="2" id="KW-0812">Transmembrane</keyword>
<evidence type="ECO:0000256" key="1">
    <source>
        <dbReference type="RuleBase" id="RU369079"/>
    </source>
</evidence>
<comment type="subcellular location">
    <subcellularLocation>
        <location evidence="1">Cell inner membrane</location>
        <topology evidence="1">Multi-pass membrane protein</topology>
    </subcellularLocation>
</comment>
<feature type="transmembrane region" description="Helical" evidence="2">
    <location>
        <begin position="178"/>
        <end position="201"/>
    </location>
</feature>
<comment type="caution">
    <text evidence="4">The sequence shown here is derived from an EMBL/GenBank/DDBJ whole genome shotgun (WGS) entry which is preliminary data.</text>
</comment>
<dbReference type="NCBIfam" id="TIGR02123">
    <property type="entry name" value="TRAP_fused"/>
    <property type="match status" value="1"/>
</dbReference>
<dbReference type="InterPro" id="IPR010656">
    <property type="entry name" value="DctM"/>
</dbReference>
<feature type="transmembrane region" description="Helical" evidence="2">
    <location>
        <begin position="497"/>
        <end position="519"/>
    </location>
</feature>
<feature type="transmembrane region" description="Helical" evidence="2">
    <location>
        <begin position="531"/>
        <end position="554"/>
    </location>
</feature>
<protein>
    <submittedName>
        <fullName evidence="4">TRAP-type putative transport system</fullName>
    </submittedName>
</protein>
<dbReference type="eggNOG" id="COG4666">
    <property type="taxonomic scope" value="Bacteria"/>
</dbReference>
<dbReference type="GO" id="GO:0022857">
    <property type="term" value="F:transmembrane transporter activity"/>
    <property type="evidence" value="ECO:0007669"/>
    <property type="project" value="UniProtKB-UniRule"/>
</dbReference>
<proteinExistence type="predicted"/>
<feature type="transmembrane region" description="Helical" evidence="2">
    <location>
        <begin position="560"/>
        <end position="578"/>
    </location>
</feature>
<name>K9GMM7_9PROT</name>
<dbReference type="OrthoDB" id="9759894at2"/>
<feature type="transmembrane region" description="Helical" evidence="2">
    <location>
        <begin position="408"/>
        <end position="433"/>
    </location>
</feature>
<feature type="transmembrane region" description="Helical" evidence="2">
    <location>
        <begin position="267"/>
        <end position="295"/>
    </location>
</feature>
<dbReference type="STRING" id="1238182.C882_3364"/>
<keyword evidence="2" id="KW-1133">Transmembrane helix</keyword>
<evidence type="ECO:0000313" key="5">
    <source>
        <dbReference type="Proteomes" id="UP000009881"/>
    </source>
</evidence>
<dbReference type="EMBL" id="ANHY01000046">
    <property type="protein sequence ID" value="EKV25949.1"/>
    <property type="molecule type" value="Genomic_DNA"/>
</dbReference>
<dbReference type="RefSeq" id="WP_009542984.1">
    <property type="nucleotide sequence ID" value="NZ_ANHY01000046.1"/>
</dbReference>
<evidence type="ECO:0000313" key="4">
    <source>
        <dbReference type="EMBL" id="EKV25949.1"/>
    </source>
</evidence>
<dbReference type="Pfam" id="PF06808">
    <property type="entry name" value="DctM"/>
    <property type="match status" value="1"/>
</dbReference>
<feature type="transmembrane region" description="Helical" evidence="2">
    <location>
        <begin position="79"/>
        <end position="96"/>
    </location>
</feature>
<comment type="function">
    <text evidence="1">Part of the tripartite ATP-independent periplasmic (TRAP) transport system.</text>
</comment>
<feature type="transmembrane region" description="Helical" evidence="2">
    <location>
        <begin position="471"/>
        <end position="491"/>
    </location>
</feature>
<keyword evidence="1" id="KW-0813">Transport</keyword>
<evidence type="ECO:0000256" key="2">
    <source>
        <dbReference type="SAM" id="Phobius"/>
    </source>
</evidence>
<feature type="transmembrane region" description="Helical" evidence="2">
    <location>
        <begin position="20"/>
        <end position="38"/>
    </location>
</feature>
<feature type="domain" description="TRAP C4-dicarboxylate transport system permease DctM subunit" evidence="3">
    <location>
        <begin position="120"/>
        <end position="549"/>
    </location>
</feature>
<dbReference type="AlphaFoldDB" id="K9GMM7"/>
<gene>
    <name evidence="4" type="ORF">C882_3364</name>
</gene>
<keyword evidence="1" id="KW-1003">Cell membrane</keyword>
<sequence length="650" mass="69195">MTAPTWFGEFSAKGRTLRGWWALLYAGVAAFFGGWYMYTSGFGIESTESNRGFYLLFTSVLVFLLYPARKGAPTHRPSVFDLVMCAAAVVSVGYWMDQYISYAMFRVSAPTTWDLTMGAICIVVMLETTRRVLGPALVVLGLIFLVQLYYGQWLPGKLSHPGLTVERIIEFTYSTQEAIFGVITATFATFVFPFMVFGAFLERSGAGRFFMELATALTGRWRGGPAKIATITSALFGSISGSSVANVVSTGAFTIPLMKRIGFRPHVAGGIEAIASTGGQFMPPIMGAGVFILATLTESNYLGIALMNVIPATLFFIFVLLMVDLEAVRTGLKGIPREETPDVWPVLKRGWHFFIPLIVIVGLLFNGYSPEVGAFWGSVSALVLSWLRKDTRMGPRAVVSGLVGGAHANTAAGAAIGTLGIIIGGIVLSGLGLKFSAVLVDFSGGVLLLAALLVMVISIIIGMGSSTTGSYIILSVVAAPALIKLGVPTIAAHLVVFYAACLSNITPPVCVSAFAAAAIAGSDPIRTGVAALKYGSMLVLLPFSFIYAPGILLYGTWWDVVHATAGHLVGLTALAMALQGCTFVTERMSLTPRLVLFAASGLLLFPAHWWVDVAGLLLFAAGLALALGLPMPRAPRSPSTPRNAHRDRRI</sequence>